<evidence type="ECO:0000313" key="1">
    <source>
        <dbReference type="EMBL" id="KAE8975694.1"/>
    </source>
</evidence>
<protein>
    <submittedName>
        <fullName evidence="1">Uncharacterized protein</fullName>
    </submittedName>
</protein>
<comment type="caution">
    <text evidence="1">The sequence shown here is derived from an EMBL/GenBank/DDBJ whole genome shotgun (WGS) entry which is preliminary data.</text>
</comment>
<gene>
    <name evidence="1" type="ORF">PR001_g25630</name>
</gene>
<evidence type="ECO:0000313" key="2">
    <source>
        <dbReference type="Proteomes" id="UP000429607"/>
    </source>
</evidence>
<organism evidence="1 2">
    <name type="scientific">Phytophthora rubi</name>
    <dbReference type="NCBI Taxonomy" id="129364"/>
    <lineage>
        <taxon>Eukaryota</taxon>
        <taxon>Sar</taxon>
        <taxon>Stramenopiles</taxon>
        <taxon>Oomycota</taxon>
        <taxon>Peronosporomycetes</taxon>
        <taxon>Peronosporales</taxon>
        <taxon>Peronosporaceae</taxon>
        <taxon>Phytophthora</taxon>
    </lineage>
</organism>
<reference evidence="1 2" key="1">
    <citation type="submission" date="2018-09" db="EMBL/GenBank/DDBJ databases">
        <title>Genomic investigation of the strawberry pathogen Phytophthora fragariae indicates pathogenicity is determined by transcriptional variation in three key races.</title>
        <authorList>
            <person name="Adams T.M."/>
            <person name="Armitage A.D."/>
            <person name="Sobczyk M.K."/>
            <person name="Bates H.J."/>
            <person name="Dunwell J.M."/>
            <person name="Nellist C.F."/>
            <person name="Harrison R.J."/>
        </authorList>
    </citation>
    <scope>NUCLEOTIDE SEQUENCE [LARGE SCALE GENOMIC DNA]</scope>
    <source>
        <strain evidence="1 2">SCRP249</strain>
    </source>
</reference>
<proteinExistence type="predicted"/>
<dbReference type="AlphaFoldDB" id="A0A6A3I628"/>
<name>A0A6A3I628_9STRA</name>
<dbReference type="Proteomes" id="UP000429607">
    <property type="component" value="Unassembled WGS sequence"/>
</dbReference>
<sequence>MKLLLVVQRLKLFVQDPSADVAGAATTVQLKFWTSRSTTLMLGMKQG</sequence>
<accession>A0A6A3I628</accession>
<dbReference type="EMBL" id="QXFV01003561">
    <property type="protein sequence ID" value="KAE8975694.1"/>
    <property type="molecule type" value="Genomic_DNA"/>
</dbReference>